<keyword evidence="1" id="KW-0472">Membrane</keyword>
<dbReference type="OrthoDB" id="3357408at2759"/>
<feature type="transmembrane region" description="Helical" evidence="1">
    <location>
        <begin position="88"/>
        <end position="111"/>
    </location>
</feature>
<keyword evidence="3" id="KW-1185">Reference proteome</keyword>
<evidence type="ECO:0000313" key="3">
    <source>
        <dbReference type="Proteomes" id="UP000053257"/>
    </source>
</evidence>
<dbReference type="AlphaFoldDB" id="A0A0C3S1K0"/>
<name>A0A0C3S1K0_PHLG1</name>
<evidence type="ECO:0000256" key="1">
    <source>
        <dbReference type="SAM" id="Phobius"/>
    </source>
</evidence>
<reference evidence="2 3" key="1">
    <citation type="journal article" date="2014" name="PLoS Genet.">
        <title>Analysis of the Phlebiopsis gigantea genome, transcriptome and secretome provides insight into its pioneer colonization strategies of wood.</title>
        <authorList>
            <person name="Hori C."/>
            <person name="Ishida T."/>
            <person name="Igarashi K."/>
            <person name="Samejima M."/>
            <person name="Suzuki H."/>
            <person name="Master E."/>
            <person name="Ferreira P."/>
            <person name="Ruiz-Duenas F.J."/>
            <person name="Held B."/>
            <person name="Canessa P."/>
            <person name="Larrondo L.F."/>
            <person name="Schmoll M."/>
            <person name="Druzhinina I.S."/>
            <person name="Kubicek C.P."/>
            <person name="Gaskell J.A."/>
            <person name="Kersten P."/>
            <person name="St John F."/>
            <person name="Glasner J."/>
            <person name="Sabat G."/>
            <person name="Splinter BonDurant S."/>
            <person name="Syed K."/>
            <person name="Yadav J."/>
            <person name="Mgbeahuruike A.C."/>
            <person name="Kovalchuk A."/>
            <person name="Asiegbu F.O."/>
            <person name="Lackner G."/>
            <person name="Hoffmeister D."/>
            <person name="Rencoret J."/>
            <person name="Gutierrez A."/>
            <person name="Sun H."/>
            <person name="Lindquist E."/>
            <person name="Barry K."/>
            <person name="Riley R."/>
            <person name="Grigoriev I.V."/>
            <person name="Henrissat B."/>
            <person name="Kues U."/>
            <person name="Berka R.M."/>
            <person name="Martinez A.T."/>
            <person name="Covert S.F."/>
            <person name="Blanchette R.A."/>
            <person name="Cullen D."/>
        </authorList>
    </citation>
    <scope>NUCLEOTIDE SEQUENCE [LARGE SCALE GENOMIC DNA]</scope>
    <source>
        <strain evidence="2 3">11061_1 CR5-6</strain>
    </source>
</reference>
<dbReference type="EMBL" id="KN840629">
    <property type="protein sequence ID" value="KIP03172.1"/>
    <property type="molecule type" value="Genomic_DNA"/>
</dbReference>
<proteinExistence type="predicted"/>
<protein>
    <submittedName>
        <fullName evidence="2">Uncharacterized protein</fullName>
    </submittedName>
</protein>
<keyword evidence="1" id="KW-0812">Transmembrane</keyword>
<keyword evidence="1" id="KW-1133">Transmembrane helix</keyword>
<feature type="transmembrane region" description="Helical" evidence="1">
    <location>
        <begin position="207"/>
        <end position="233"/>
    </location>
</feature>
<gene>
    <name evidence="2" type="ORF">PHLGIDRAFT_121807</name>
</gene>
<evidence type="ECO:0000313" key="2">
    <source>
        <dbReference type="EMBL" id="KIP03172.1"/>
    </source>
</evidence>
<dbReference type="Proteomes" id="UP000053257">
    <property type="component" value="Unassembled WGS sequence"/>
</dbReference>
<accession>A0A0C3S1K0</accession>
<sequence length="320" mass="34802">MYPLLTVECAALLIESILYGIYAVTFSATLYLLRRRRQSKVLTAVTITMFILSTAHIALLASSLLRHINRGLVDDALEFRDPAFPEPSIQIVLECINCIFGDSIIAWRAWVLWNRSRIVIAIPAVLLTCTLASAVGLCHAVVVAPASGTTLTSGSVFVWGAMSIGLTFITNVWAVVLIAIRFWKHYQLLAVHEDISGRTYISERIPVYSILLFLVESGALYCCTLIAVAAAFVSHTNGVYIVLDLLAQFTGIYPTLIVVLVCLQMTQRDAVDRLERGTASGSLPTIVFAAHSGGVLTSGVSALGGFLREDDRGKDIRLVA</sequence>
<organism evidence="2 3">
    <name type="scientific">Phlebiopsis gigantea (strain 11061_1 CR5-6)</name>
    <name type="common">White-rot fungus</name>
    <name type="synonym">Peniophora gigantea</name>
    <dbReference type="NCBI Taxonomy" id="745531"/>
    <lineage>
        <taxon>Eukaryota</taxon>
        <taxon>Fungi</taxon>
        <taxon>Dikarya</taxon>
        <taxon>Basidiomycota</taxon>
        <taxon>Agaricomycotina</taxon>
        <taxon>Agaricomycetes</taxon>
        <taxon>Polyporales</taxon>
        <taxon>Phanerochaetaceae</taxon>
        <taxon>Phlebiopsis</taxon>
    </lineage>
</organism>
<feature type="transmembrane region" description="Helical" evidence="1">
    <location>
        <begin position="156"/>
        <end position="180"/>
    </location>
</feature>
<feature type="transmembrane region" description="Helical" evidence="1">
    <location>
        <begin position="12"/>
        <end position="33"/>
    </location>
</feature>
<feature type="transmembrane region" description="Helical" evidence="1">
    <location>
        <begin position="45"/>
        <end position="68"/>
    </location>
</feature>
<feature type="transmembrane region" description="Helical" evidence="1">
    <location>
        <begin position="118"/>
        <end position="144"/>
    </location>
</feature>
<feature type="transmembrane region" description="Helical" evidence="1">
    <location>
        <begin position="239"/>
        <end position="263"/>
    </location>
</feature>
<dbReference type="HOGENOM" id="CLU_044614_3_1_1"/>